<dbReference type="STRING" id="454130.A0A0U5GMY1"/>
<gene>
    <name evidence="5" type="ORF">ASPCAL02905</name>
</gene>
<sequence length="541" mass="58328">MLLRPTSAMALKTYLLALLAPVLGYTVRPTPGSFTVDLGYSRYQGVSVSDGVVQYLGMRYAAPPVGDLRFRAPQDPPRTGTVQEASAHGPICIGAGQTISEGIDEDCLFINVFAPSTATPKSNLPVWVYIQGGGYSSNANADYNGTEVVRESGANVILVNFNYRVGALGFLASKELARDGDLNAGLLDQRKALKWVKEHISKFGGDPDHVVIHGASAGAGSVAYHLAAYGGHDERLFVGAIAQSPYWPNQKTVAEAQGTYNQLKAGTNCSTLSCLRAADAAVLQSALSNPDVPAGGSNALSLAQFSPVIDGDLIRDRLYRLYGQGRFLRLPLIVGSDTDEGSIFAPNASTPAEVSHFINALYPDLNRRQLQLINSHYPKRAPVPLHAAYFPSASAALGDAALTCPGIEMTSRMTHSFHSRKSKVWNYRYNVQDPTLVAAGRGVPHTIETEAIFGPDYGSFTTPSIRTTNAGIVPVVMNYYISFVRTLDPNTLRDSTAPVWQPWGAGGRLRIQTNMTGMETLSRADRERCDMWKRLAPTMGV</sequence>
<dbReference type="PANTHER" id="PTHR43918:SF4">
    <property type="entry name" value="CARBOXYLIC ESTER HYDROLASE"/>
    <property type="match status" value="1"/>
</dbReference>
<keyword evidence="6" id="KW-1185">Reference proteome</keyword>
<dbReference type="Gene3D" id="3.40.50.1820">
    <property type="entry name" value="alpha/beta hydrolase"/>
    <property type="match status" value="1"/>
</dbReference>
<evidence type="ECO:0000313" key="5">
    <source>
        <dbReference type="EMBL" id="CEN60467.1"/>
    </source>
</evidence>
<dbReference type="Pfam" id="PF00135">
    <property type="entry name" value="COesterase"/>
    <property type="match status" value="1"/>
</dbReference>
<evidence type="ECO:0000256" key="2">
    <source>
        <dbReference type="ARBA" id="ARBA00022801"/>
    </source>
</evidence>
<dbReference type="PROSITE" id="PS00941">
    <property type="entry name" value="CARBOXYLESTERASE_B_2"/>
    <property type="match status" value="1"/>
</dbReference>
<feature type="domain" description="Carboxylesterase type B" evidence="4">
    <location>
        <begin position="45"/>
        <end position="532"/>
    </location>
</feature>
<dbReference type="SUPFAM" id="SSF53474">
    <property type="entry name" value="alpha/beta-Hydrolases"/>
    <property type="match status" value="1"/>
</dbReference>
<dbReference type="InterPro" id="IPR019819">
    <property type="entry name" value="Carboxylesterase_B_CS"/>
</dbReference>
<dbReference type="ESTHER" id="9euro-a0a0u5gmy1">
    <property type="family name" value="Fungal_carboxylesterase_lipase"/>
</dbReference>
<evidence type="ECO:0000259" key="4">
    <source>
        <dbReference type="Pfam" id="PF00135"/>
    </source>
</evidence>
<dbReference type="PROSITE" id="PS00122">
    <property type="entry name" value="CARBOXYLESTERASE_B_1"/>
    <property type="match status" value="1"/>
</dbReference>
<evidence type="ECO:0000256" key="1">
    <source>
        <dbReference type="ARBA" id="ARBA00005964"/>
    </source>
</evidence>
<name>A0A0U5GMY1_ASPCI</name>
<feature type="signal peptide" evidence="3">
    <location>
        <begin position="1"/>
        <end position="24"/>
    </location>
</feature>
<organism evidence="5 6">
    <name type="scientific">Aspergillus calidoustus</name>
    <dbReference type="NCBI Taxonomy" id="454130"/>
    <lineage>
        <taxon>Eukaryota</taxon>
        <taxon>Fungi</taxon>
        <taxon>Dikarya</taxon>
        <taxon>Ascomycota</taxon>
        <taxon>Pezizomycotina</taxon>
        <taxon>Eurotiomycetes</taxon>
        <taxon>Eurotiomycetidae</taxon>
        <taxon>Eurotiales</taxon>
        <taxon>Aspergillaceae</taxon>
        <taxon>Aspergillus</taxon>
        <taxon>Aspergillus subgen. Nidulantes</taxon>
    </lineage>
</organism>
<proteinExistence type="inferred from homology"/>
<dbReference type="AlphaFoldDB" id="A0A0U5GMY1"/>
<feature type="chain" id="PRO_5006773420" description="Carboxylic ester hydrolase" evidence="3">
    <location>
        <begin position="25"/>
        <end position="541"/>
    </location>
</feature>
<evidence type="ECO:0000313" key="6">
    <source>
        <dbReference type="Proteomes" id="UP000054771"/>
    </source>
</evidence>
<dbReference type="PANTHER" id="PTHR43918">
    <property type="entry name" value="ACETYLCHOLINESTERASE"/>
    <property type="match status" value="1"/>
</dbReference>
<dbReference type="OMA" id="EWSKGGF"/>
<comment type="similarity">
    <text evidence="1 3">Belongs to the type-B carboxylesterase/lipase family.</text>
</comment>
<dbReference type="GO" id="GO:0052689">
    <property type="term" value="F:carboxylic ester hydrolase activity"/>
    <property type="evidence" value="ECO:0007669"/>
    <property type="project" value="TreeGrafter"/>
</dbReference>
<dbReference type="InterPro" id="IPR050654">
    <property type="entry name" value="AChE-related_enzymes"/>
</dbReference>
<dbReference type="InterPro" id="IPR002018">
    <property type="entry name" value="CarbesteraseB"/>
</dbReference>
<accession>A0A0U5GMY1</accession>
<dbReference type="OrthoDB" id="408631at2759"/>
<protein>
    <recommendedName>
        <fullName evidence="3">Carboxylic ester hydrolase</fullName>
        <ecNumber evidence="3">3.1.1.-</ecNumber>
    </recommendedName>
</protein>
<keyword evidence="2 3" id="KW-0378">Hydrolase</keyword>
<dbReference type="InterPro" id="IPR019826">
    <property type="entry name" value="Carboxylesterase_B_AS"/>
</dbReference>
<keyword evidence="3" id="KW-0732">Signal</keyword>
<dbReference type="InterPro" id="IPR029058">
    <property type="entry name" value="AB_hydrolase_fold"/>
</dbReference>
<evidence type="ECO:0000256" key="3">
    <source>
        <dbReference type="RuleBase" id="RU361235"/>
    </source>
</evidence>
<dbReference type="EMBL" id="CDMC01000002">
    <property type="protein sequence ID" value="CEN60467.1"/>
    <property type="molecule type" value="Genomic_DNA"/>
</dbReference>
<dbReference type="EC" id="3.1.1.-" evidence="3"/>
<reference evidence="6" key="1">
    <citation type="journal article" date="2016" name="Genome Announc.">
        <title>Draft genome sequences of fungus Aspergillus calidoustus.</title>
        <authorList>
            <person name="Horn F."/>
            <person name="Linde J."/>
            <person name="Mattern D.J."/>
            <person name="Walther G."/>
            <person name="Guthke R."/>
            <person name="Scherlach K."/>
            <person name="Martin K."/>
            <person name="Brakhage A.A."/>
            <person name="Petzke L."/>
            <person name="Valiante V."/>
        </authorList>
    </citation>
    <scope>NUCLEOTIDE SEQUENCE [LARGE SCALE GENOMIC DNA]</scope>
    <source>
        <strain evidence="6">SF006504</strain>
    </source>
</reference>
<dbReference type="Proteomes" id="UP000054771">
    <property type="component" value="Unassembled WGS sequence"/>
</dbReference>